<dbReference type="Proteomes" id="UP000501003">
    <property type="component" value="Chromosome"/>
</dbReference>
<keyword evidence="1 4" id="KW-0808">Transferase</keyword>
<protein>
    <submittedName>
        <fullName evidence="4">N-acetyltransferase family protein</fullName>
    </submittedName>
</protein>
<reference evidence="4 5" key="1">
    <citation type="submission" date="2020-05" db="EMBL/GenBank/DDBJ databases">
        <title>Aquirufa sp. strain 15G-AUS-rot a new Aquirufa species.</title>
        <authorList>
            <person name="Pitt A."/>
            <person name="Hahn M.W."/>
        </authorList>
    </citation>
    <scope>NUCLEOTIDE SEQUENCE [LARGE SCALE GENOMIC DNA]</scope>
    <source>
        <strain evidence="4 5">15G-AUS-rot</strain>
    </source>
</reference>
<keyword evidence="2" id="KW-0012">Acyltransferase</keyword>
<dbReference type="PANTHER" id="PTHR43072:SF23">
    <property type="entry name" value="UPF0039 PROTEIN C11D3.02C"/>
    <property type="match status" value="1"/>
</dbReference>
<dbReference type="EMBL" id="CP054056">
    <property type="protein sequence ID" value="QKJ25025.1"/>
    <property type="molecule type" value="Genomic_DNA"/>
</dbReference>
<dbReference type="CDD" id="cd04301">
    <property type="entry name" value="NAT_SF"/>
    <property type="match status" value="1"/>
</dbReference>
<organism evidence="4 5">
    <name type="scientific">Aquiluna borgnonia</name>
    <dbReference type="NCBI Taxonomy" id="2499157"/>
    <lineage>
        <taxon>Bacteria</taxon>
        <taxon>Bacillati</taxon>
        <taxon>Actinomycetota</taxon>
        <taxon>Actinomycetes</taxon>
        <taxon>Micrococcales</taxon>
        <taxon>Microbacteriaceae</taxon>
        <taxon>Luna cluster</taxon>
        <taxon>Luna-1 subcluster</taxon>
        <taxon>Aquiluna</taxon>
    </lineage>
</organism>
<proteinExistence type="predicted"/>
<evidence type="ECO:0000313" key="4">
    <source>
        <dbReference type="EMBL" id="QKJ25025.1"/>
    </source>
</evidence>
<dbReference type="SUPFAM" id="SSF55729">
    <property type="entry name" value="Acyl-CoA N-acyltransferases (Nat)"/>
    <property type="match status" value="1"/>
</dbReference>
<keyword evidence="5" id="KW-1185">Reference proteome</keyword>
<dbReference type="PANTHER" id="PTHR43072">
    <property type="entry name" value="N-ACETYLTRANSFERASE"/>
    <property type="match status" value="1"/>
</dbReference>
<dbReference type="KEGG" id="aqg:HRU87_02145"/>
<sequence>MVDSETRWRLVRRLRQRGPEAEKPLEIRSATVEDLPAIRDIYNYFIRNTVVTFDDKPLDLDYWKQKHELLGKFELPFIVMVRGDIEVIGFAFVAPWRQRSGYLKIVENSIYLSAAATGKKLGTRLLADLISRCRAVGVREIIAVIADRGADASMALHKKLGFVEQGHLAKVGVRFGKPIGSYLLALNLSR</sequence>
<name>A0A7D4PYD6_9MICO</name>
<evidence type="ECO:0000313" key="5">
    <source>
        <dbReference type="Proteomes" id="UP000501003"/>
    </source>
</evidence>
<evidence type="ECO:0000256" key="1">
    <source>
        <dbReference type="ARBA" id="ARBA00022679"/>
    </source>
</evidence>
<feature type="domain" description="N-acetyltransferase" evidence="3">
    <location>
        <begin position="25"/>
        <end position="189"/>
    </location>
</feature>
<dbReference type="InterPro" id="IPR016181">
    <property type="entry name" value="Acyl_CoA_acyltransferase"/>
</dbReference>
<dbReference type="AlphaFoldDB" id="A0A7D4PYD6"/>
<accession>A0A7D4PYD6</accession>
<dbReference type="InterPro" id="IPR000182">
    <property type="entry name" value="GNAT_dom"/>
</dbReference>
<dbReference type="RefSeq" id="WP_173493322.1">
    <property type="nucleotide sequence ID" value="NZ_CP054056.1"/>
</dbReference>
<dbReference type="GO" id="GO:0016747">
    <property type="term" value="F:acyltransferase activity, transferring groups other than amino-acyl groups"/>
    <property type="evidence" value="ECO:0007669"/>
    <property type="project" value="InterPro"/>
</dbReference>
<evidence type="ECO:0000259" key="3">
    <source>
        <dbReference type="PROSITE" id="PS51186"/>
    </source>
</evidence>
<gene>
    <name evidence="4" type="ORF">HRU87_02145</name>
</gene>
<dbReference type="Pfam" id="PF00583">
    <property type="entry name" value="Acetyltransf_1"/>
    <property type="match status" value="1"/>
</dbReference>
<dbReference type="PROSITE" id="PS51186">
    <property type="entry name" value="GNAT"/>
    <property type="match status" value="1"/>
</dbReference>
<dbReference type="Gene3D" id="3.40.630.30">
    <property type="match status" value="1"/>
</dbReference>
<evidence type="ECO:0000256" key="2">
    <source>
        <dbReference type="ARBA" id="ARBA00023315"/>
    </source>
</evidence>